<name>A0A914WGE1_9BILA</name>
<dbReference type="GO" id="GO:0008270">
    <property type="term" value="F:zinc ion binding"/>
    <property type="evidence" value="ECO:0007669"/>
    <property type="project" value="UniProtKB-KW"/>
</dbReference>
<keyword evidence="8 11" id="KW-0804">Transcription</keyword>
<proteinExistence type="inferred from homology"/>
<dbReference type="Gene3D" id="3.30.50.10">
    <property type="entry name" value="Erythroid Transcription Factor GATA-1, subunit A"/>
    <property type="match status" value="1"/>
</dbReference>
<dbReference type="SUPFAM" id="SSF57716">
    <property type="entry name" value="Glucocorticoid receptor-like (DNA-binding domain)"/>
    <property type="match status" value="1"/>
</dbReference>
<dbReference type="PROSITE" id="PS51843">
    <property type="entry name" value="NR_LBD"/>
    <property type="match status" value="1"/>
</dbReference>
<evidence type="ECO:0000256" key="2">
    <source>
        <dbReference type="ARBA" id="ARBA00005993"/>
    </source>
</evidence>
<evidence type="ECO:0000256" key="5">
    <source>
        <dbReference type="ARBA" id="ARBA00022833"/>
    </source>
</evidence>
<protein>
    <submittedName>
        <fullName evidence="15">Uncharacterized protein</fullName>
    </submittedName>
</protein>
<keyword evidence="9 11" id="KW-0675">Receptor</keyword>
<keyword evidence="4 11" id="KW-0863">Zinc-finger</keyword>
<dbReference type="InterPro" id="IPR000536">
    <property type="entry name" value="Nucl_hrmn_rcpt_lig-bd"/>
</dbReference>
<dbReference type="InterPro" id="IPR050274">
    <property type="entry name" value="Nuclear_hormone_rcpt_NR2"/>
</dbReference>
<dbReference type="InterPro" id="IPR049636">
    <property type="entry name" value="HNF4-like_DBD"/>
</dbReference>
<evidence type="ECO:0000256" key="3">
    <source>
        <dbReference type="ARBA" id="ARBA00022723"/>
    </source>
</evidence>
<evidence type="ECO:0000256" key="7">
    <source>
        <dbReference type="ARBA" id="ARBA00023125"/>
    </source>
</evidence>
<dbReference type="GO" id="GO:0000978">
    <property type="term" value="F:RNA polymerase II cis-regulatory region sequence-specific DNA binding"/>
    <property type="evidence" value="ECO:0007669"/>
    <property type="project" value="InterPro"/>
</dbReference>
<dbReference type="SMART" id="SM00430">
    <property type="entry name" value="HOLI"/>
    <property type="match status" value="1"/>
</dbReference>
<evidence type="ECO:0000313" key="15">
    <source>
        <dbReference type="WBParaSite" id="PSAMB.scaffold4026size15960.g23231.t1"/>
    </source>
</evidence>
<dbReference type="InterPro" id="IPR035500">
    <property type="entry name" value="NHR-like_dom_sf"/>
</dbReference>
<dbReference type="InterPro" id="IPR013088">
    <property type="entry name" value="Znf_NHR/GATA"/>
</dbReference>
<dbReference type="WBParaSite" id="PSAMB.scaffold4026size15960.g23231.t1">
    <property type="protein sequence ID" value="PSAMB.scaffold4026size15960.g23231.t1"/>
    <property type="gene ID" value="PSAMB.scaffold4026size15960.g23231"/>
</dbReference>
<accession>A0A914WGE1</accession>
<dbReference type="PANTHER" id="PTHR24083">
    <property type="entry name" value="NUCLEAR HORMONE RECEPTOR"/>
    <property type="match status" value="1"/>
</dbReference>
<keyword evidence="7 11" id="KW-0238">DNA-binding</keyword>
<dbReference type="PROSITE" id="PS51030">
    <property type="entry name" value="NUCLEAR_REC_DBD_2"/>
    <property type="match status" value="1"/>
</dbReference>
<keyword evidence="6 11" id="KW-0805">Transcription regulation</keyword>
<dbReference type="PROSITE" id="PS00031">
    <property type="entry name" value="NUCLEAR_REC_DBD_1"/>
    <property type="match status" value="1"/>
</dbReference>
<dbReference type="PRINTS" id="PR00398">
    <property type="entry name" value="STRDHORMONER"/>
</dbReference>
<evidence type="ECO:0000259" key="12">
    <source>
        <dbReference type="PROSITE" id="PS51030"/>
    </source>
</evidence>
<feature type="domain" description="Nuclear receptor" evidence="12">
    <location>
        <begin position="3"/>
        <end position="78"/>
    </location>
</feature>
<evidence type="ECO:0000259" key="13">
    <source>
        <dbReference type="PROSITE" id="PS51843"/>
    </source>
</evidence>
<dbReference type="PRINTS" id="PR00047">
    <property type="entry name" value="STROIDFINGER"/>
</dbReference>
<dbReference type="Proteomes" id="UP000887566">
    <property type="component" value="Unplaced"/>
</dbReference>
<dbReference type="CDD" id="cd06960">
    <property type="entry name" value="NR_DBD_HNF4A"/>
    <property type="match status" value="1"/>
</dbReference>
<evidence type="ECO:0000256" key="1">
    <source>
        <dbReference type="ARBA" id="ARBA00004123"/>
    </source>
</evidence>
<dbReference type="SMART" id="SM00399">
    <property type="entry name" value="ZnF_C4"/>
    <property type="match status" value="1"/>
</dbReference>
<sequence length="406" mass="45873">MDAVDCLVCGDAASGVHYGVDSCNGCRTFFRRCVDKKLHFECRNNSSCPIDKSIRNACRACRLKKCLLVGMDVRCVQPNRHYVTYSRRISALRRPLPSSDALPPIASVNQVHDPAPTKACLSIQLSLGSSENYSDFVGRMLAIEQKAQILRKSTIENYESLMEAVLRQTSRLDDDEFIAKLSYPQMVCSNFQLCFPSHMYFWATRDLTVLLEWVKTFDGYQDLLLTDKLALLKSFAQIYSVLEMAFYSADTVPDTLVFPDGSVVVRDPPFPKKPMRVVAPLILDKIYTPLRMLKVSAAEYVLFKAVLLFNIDAEGLSASGRVVTEAQRKRLQPALRTEMLKQRAVEDGFNAYSTLLLMGATLRQIADIRTNNMLMKEVFVGFDARLIKELLLDRPCSDDYSSTQFK</sequence>
<evidence type="ECO:0000256" key="8">
    <source>
        <dbReference type="ARBA" id="ARBA00023163"/>
    </source>
</evidence>
<dbReference type="AlphaFoldDB" id="A0A914WGE1"/>
<evidence type="ECO:0000256" key="6">
    <source>
        <dbReference type="ARBA" id="ARBA00023015"/>
    </source>
</evidence>
<evidence type="ECO:0000256" key="4">
    <source>
        <dbReference type="ARBA" id="ARBA00022771"/>
    </source>
</evidence>
<dbReference type="Gene3D" id="1.10.565.10">
    <property type="entry name" value="Retinoid X Receptor"/>
    <property type="match status" value="1"/>
</dbReference>
<evidence type="ECO:0000256" key="10">
    <source>
        <dbReference type="ARBA" id="ARBA00023242"/>
    </source>
</evidence>
<keyword evidence="14" id="KW-1185">Reference proteome</keyword>
<keyword evidence="3 11" id="KW-0479">Metal-binding</keyword>
<evidence type="ECO:0000256" key="11">
    <source>
        <dbReference type="RuleBase" id="RU004334"/>
    </source>
</evidence>
<feature type="domain" description="NR LBD" evidence="13">
    <location>
        <begin position="161"/>
        <end position="395"/>
    </location>
</feature>
<dbReference type="Pfam" id="PF00104">
    <property type="entry name" value="Hormone_recep"/>
    <property type="match status" value="1"/>
</dbReference>
<dbReference type="Pfam" id="PF00105">
    <property type="entry name" value="zf-C4"/>
    <property type="match status" value="1"/>
</dbReference>
<comment type="subcellular location">
    <subcellularLocation>
        <location evidence="1 11">Nucleus</location>
    </subcellularLocation>
</comment>
<dbReference type="InterPro" id="IPR001628">
    <property type="entry name" value="Znf_hrmn_rcpt"/>
</dbReference>
<organism evidence="14 15">
    <name type="scientific">Plectus sambesii</name>
    <dbReference type="NCBI Taxonomy" id="2011161"/>
    <lineage>
        <taxon>Eukaryota</taxon>
        <taxon>Metazoa</taxon>
        <taxon>Ecdysozoa</taxon>
        <taxon>Nematoda</taxon>
        <taxon>Chromadorea</taxon>
        <taxon>Plectida</taxon>
        <taxon>Plectina</taxon>
        <taxon>Plectoidea</taxon>
        <taxon>Plectidae</taxon>
        <taxon>Plectus</taxon>
    </lineage>
</organism>
<dbReference type="SUPFAM" id="SSF48508">
    <property type="entry name" value="Nuclear receptor ligand-binding domain"/>
    <property type="match status" value="1"/>
</dbReference>
<dbReference type="GO" id="GO:0003700">
    <property type="term" value="F:DNA-binding transcription factor activity"/>
    <property type="evidence" value="ECO:0007669"/>
    <property type="project" value="InterPro"/>
</dbReference>
<dbReference type="FunFam" id="3.30.50.10:FF:000030">
    <property type="entry name" value="Nuclear Hormone Receptor family"/>
    <property type="match status" value="1"/>
</dbReference>
<reference evidence="15" key="1">
    <citation type="submission" date="2022-11" db="UniProtKB">
        <authorList>
            <consortium name="WormBaseParasite"/>
        </authorList>
    </citation>
    <scope>IDENTIFICATION</scope>
</reference>
<dbReference type="GO" id="GO:0005634">
    <property type="term" value="C:nucleus"/>
    <property type="evidence" value="ECO:0007669"/>
    <property type="project" value="UniProtKB-SubCell"/>
</dbReference>
<evidence type="ECO:0000313" key="14">
    <source>
        <dbReference type="Proteomes" id="UP000887566"/>
    </source>
</evidence>
<keyword evidence="5 11" id="KW-0862">Zinc</keyword>
<keyword evidence="10 11" id="KW-0539">Nucleus</keyword>
<dbReference type="InterPro" id="IPR001723">
    <property type="entry name" value="Nuclear_hrmn_rcpt"/>
</dbReference>
<comment type="similarity">
    <text evidence="2 11">Belongs to the nuclear hormone receptor family.</text>
</comment>
<evidence type="ECO:0000256" key="9">
    <source>
        <dbReference type="ARBA" id="ARBA00023170"/>
    </source>
</evidence>